<dbReference type="PANTHER" id="PTHR13847:SF287">
    <property type="entry name" value="FAD-DEPENDENT OXIDOREDUCTASE DOMAIN-CONTAINING PROTEIN 1"/>
    <property type="match status" value="1"/>
</dbReference>
<dbReference type="Pfam" id="PF01266">
    <property type="entry name" value="DAO"/>
    <property type="match status" value="1"/>
</dbReference>
<protein>
    <recommendedName>
        <fullName evidence="2">FAD-dependent oxidoreductase domain-containing protein 1</fullName>
    </recommendedName>
</protein>
<comment type="caution">
    <text evidence="5">The sequence shown here is derived from an EMBL/GenBank/DDBJ whole genome shotgun (WGS) entry which is preliminary data.</text>
</comment>
<accession>A0A9W7EWZ5</accession>
<dbReference type="Gene3D" id="3.50.50.60">
    <property type="entry name" value="FAD/NAD(P)-binding domain"/>
    <property type="match status" value="1"/>
</dbReference>
<dbReference type="InterPro" id="IPR036188">
    <property type="entry name" value="FAD/NAD-bd_sf"/>
</dbReference>
<dbReference type="EMBL" id="BRXY01000413">
    <property type="protein sequence ID" value="GMH93380.1"/>
    <property type="molecule type" value="Genomic_DNA"/>
</dbReference>
<feature type="domain" description="FAD dependent oxidoreductase" evidence="4">
    <location>
        <begin position="23"/>
        <end position="401"/>
    </location>
</feature>
<dbReference type="InterPro" id="IPR006076">
    <property type="entry name" value="FAD-dep_OxRdtase"/>
</dbReference>
<name>A0A9W7EWZ5_9STRA</name>
<comment type="function">
    <text evidence="3">Required for the assembly of the mitochondrial membrane respiratory chain NADH dehydrogenase (Complex I). Involved in mid-late stages of complex I assembly.</text>
</comment>
<reference evidence="6" key="1">
    <citation type="journal article" date="2023" name="Commun. Biol.">
        <title>Genome analysis of Parmales, the sister group of diatoms, reveals the evolutionary specialization of diatoms from phago-mixotrophs to photoautotrophs.</title>
        <authorList>
            <person name="Ban H."/>
            <person name="Sato S."/>
            <person name="Yoshikawa S."/>
            <person name="Yamada K."/>
            <person name="Nakamura Y."/>
            <person name="Ichinomiya M."/>
            <person name="Sato N."/>
            <person name="Blanc-Mathieu R."/>
            <person name="Endo H."/>
            <person name="Kuwata A."/>
            <person name="Ogata H."/>
        </authorList>
    </citation>
    <scope>NUCLEOTIDE SEQUENCE [LARGE SCALE GENOMIC DNA]</scope>
    <source>
        <strain evidence="6">NIES 3701</strain>
    </source>
</reference>
<dbReference type="SUPFAM" id="SSF51905">
    <property type="entry name" value="FAD/NAD(P)-binding domain"/>
    <property type="match status" value="1"/>
</dbReference>
<evidence type="ECO:0000256" key="2">
    <source>
        <dbReference type="ARBA" id="ARBA00039785"/>
    </source>
</evidence>
<dbReference type="OrthoDB" id="424974at2759"/>
<dbReference type="GO" id="GO:0032981">
    <property type="term" value="P:mitochondrial respiratory chain complex I assembly"/>
    <property type="evidence" value="ECO:0007669"/>
    <property type="project" value="TreeGrafter"/>
</dbReference>
<gene>
    <name evidence="5" type="ORF">TrST_g7446</name>
</gene>
<sequence>MLSRVVKNNSARHFSTQVSKAVDVAIVGAGINGMNIAYQLKRRQPDIKIEVYEQAPSLGYGSSGYSTGFLRALYSFDSTMELALDGINAYKNWAEYTGLSKPQASFTHTGALWMLGKTKMENFEMKERLTKFGVNSEVMDADAVESRWPVLQTSPMPSYDSNGEEVEFKGGEFSAVYEEGCGHMDSNACLNDMKKVLDREGIPVHFNTRVEKFDMTDDGSKVTGVTLADGQNVSANSVVNCAGPWFDKLNKPANVTTSTTMLPTRIQVGHKHVEGDFLDLPFVADSWGDSGVYFMPRKQNKQLVFGSIAHRFESEIVDPDDYNQALDPEFKQDYLNCLFHRMPTLPQSGEIHGFSHMYTVNQDDVHPVLGPSDSAEGLWLCHGESGHGFKLAPAVGSLMAQSITGGTKIGGDASETFETNVPVEFMHPDREPLTVKVLTHFA</sequence>
<dbReference type="GO" id="GO:0005739">
    <property type="term" value="C:mitochondrion"/>
    <property type="evidence" value="ECO:0007669"/>
    <property type="project" value="GOC"/>
</dbReference>
<keyword evidence="1" id="KW-0560">Oxidoreductase</keyword>
<dbReference type="AlphaFoldDB" id="A0A9W7EWZ5"/>
<evidence type="ECO:0000259" key="4">
    <source>
        <dbReference type="Pfam" id="PF01266"/>
    </source>
</evidence>
<evidence type="ECO:0000256" key="1">
    <source>
        <dbReference type="ARBA" id="ARBA00023002"/>
    </source>
</evidence>
<keyword evidence="6" id="KW-1185">Reference proteome</keyword>
<proteinExistence type="predicted"/>
<evidence type="ECO:0000313" key="6">
    <source>
        <dbReference type="Proteomes" id="UP001165085"/>
    </source>
</evidence>
<dbReference type="PANTHER" id="PTHR13847">
    <property type="entry name" value="SARCOSINE DEHYDROGENASE-RELATED"/>
    <property type="match status" value="1"/>
</dbReference>
<organism evidence="5 6">
    <name type="scientific">Triparma strigata</name>
    <dbReference type="NCBI Taxonomy" id="1606541"/>
    <lineage>
        <taxon>Eukaryota</taxon>
        <taxon>Sar</taxon>
        <taxon>Stramenopiles</taxon>
        <taxon>Ochrophyta</taxon>
        <taxon>Bolidophyceae</taxon>
        <taxon>Parmales</taxon>
        <taxon>Triparmaceae</taxon>
        <taxon>Triparma</taxon>
    </lineage>
</organism>
<dbReference type="Proteomes" id="UP001165085">
    <property type="component" value="Unassembled WGS sequence"/>
</dbReference>
<evidence type="ECO:0000313" key="5">
    <source>
        <dbReference type="EMBL" id="GMH93380.1"/>
    </source>
</evidence>
<dbReference type="GO" id="GO:0016491">
    <property type="term" value="F:oxidoreductase activity"/>
    <property type="evidence" value="ECO:0007669"/>
    <property type="project" value="UniProtKB-KW"/>
</dbReference>
<dbReference type="Gene3D" id="3.30.9.10">
    <property type="entry name" value="D-Amino Acid Oxidase, subunit A, domain 2"/>
    <property type="match status" value="1"/>
</dbReference>
<evidence type="ECO:0000256" key="3">
    <source>
        <dbReference type="ARBA" id="ARBA00046185"/>
    </source>
</evidence>